<gene>
    <name evidence="1" type="ORF">IQ276_01215</name>
</gene>
<keyword evidence="1" id="KW-0560">Oxidoreductase</keyword>
<dbReference type="InterPro" id="IPR011008">
    <property type="entry name" value="Dimeric_a/b-barrel"/>
</dbReference>
<reference evidence="1" key="1">
    <citation type="submission" date="2020-10" db="EMBL/GenBank/DDBJ databases">
        <authorList>
            <person name="Castelo-Branco R."/>
            <person name="Eusebio N."/>
            <person name="Adriana R."/>
            <person name="Vieira A."/>
            <person name="Brugerolle De Fraissinette N."/>
            <person name="Rezende De Castro R."/>
            <person name="Schneider M.P."/>
            <person name="Vasconcelos V."/>
            <person name="Leao P.N."/>
        </authorList>
    </citation>
    <scope>NUCLEOTIDE SEQUENCE</scope>
    <source>
        <strain evidence="1">LEGE 12446</strain>
    </source>
</reference>
<organism evidence="1 2">
    <name type="scientific">Desmonostoc muscorum LEGE 12446</name>
    <dbReference type="NCBI Taxonomy" id="1828758"/>
    <lineage>
        <taxon>Bacteria</taxon>
        <taxon>Bacillati</taxon>
        <taxon>Cyanobacteriota</taxon>
        <taxon>Cyanophyceae</taxon>
        <taxon>Nostocales</taxon>
        <taxon>Nostocaceae</taxon>
        <taxon>Desmonostoc</taxon>
    </lineage>
</organism>
<dbReference type="Gene3D" id="3.30.70.100">
    <property type="match status" value="1"/>
</dbReference>
<keyword evidence="1" id="KW-0503">Monooxygenase</keyword>
<sequence length="122" mass="13591">MATTLGRKHVSKETKKRVNVGVLARFEAKPGKEAELESLLRNGVALVEKEPATTEWFAIKIAPTTYGIFDVFPDEAGRQAHFDGEFTALLFSKLPELQALQPKIELIDVVATTINKKIPIWD</sequence>
<keyword evidence="2" id="KW-1185">Reference proteome</keyword>
<evidence type="ECO:0000313" key="1">
    <source>
        <dbReference type="EMBL" id="MBE9021123.1"/>
    </source>
</evidence>
<accession>A0A8J7CWF9</accession>
<dbReference type="GO" id="GO:0004497">
    <property type="term" value="F:monooxygenase activity"/>
    <property type="evidence" value="ECO:0007669"/>
    <property type="project" value="UniProtKB-KW"/>
</dbReference>
<protein>
    <submittedName>
        <fullName evidence="1">Antibiotic biosynthesis monooxygenase</fullName>
    </submittedName>
</protein>
<name>A0A8J7CWF9_DESMC</name>
<dbReference type="Proteomes" id="UP000622533">
    <property type="component" value="Unassembled WGS sequence"/>
</dbReference>
<dbReference type="SUPFAM" id="SSF54909">
    <property type="entry name" value="Dimeric alpha+beta barrel"/>
    <property type="match status" value="1"/>
</dbReference>
<dbReference type="EMBL" id="JADEXS010000007">
    <property type="protein sequence ID" value="MBE9021123.1"/>
    <property type="molecule type" value="Genomic_DNA"/>
</dbReference>
<proteinExistence type="predicted"/>
<evidence type="ECO:0000313" key="2">
    <source>
        <dbReference type="Proteomes" id="UP000622533"/>
    </source>
</evidence>
<comment type="caution">
    <text evidence="1">The sequence shown here is derived from an EMBL/GenBank/DDBJ whole genome shotgun (WGS) entry which is preliminary data.</text>
</comment>
<dbReference type="AlphaFoldDB" id="A0A8J7CWF9"/>